<name>A0A6A6V006_9PLEO</name>
<sequence length="126" mass="13345">MAPALCSSIQPASASAHFLVEPPFPSPPVPSRPHRPSLALSHLSPPLRLHSKPPNPPAAHDLDTATKGIGRATATLFAISPSRPLKPSSGWSRRPPTITTSLHRLDGSTSPFSSPPNPSTSRRWTS</sequence>
<dbReference type="AlphaFoldDB" id="A0A6A6V006"/>
<protein>
    <submittedName>
        <fullName evidence="2">Uncharacterized protein</fullName>
    </submittedName>
</protein>
<evidence type="ECO:0000256" key="1">
    <source>
        <dbReference type="SAM" id="MobiDB-lite"/>
    </source>
</evidence>
<feature type="compositionally biased region" description="Pro residues" evidence="1">
    <location>
        <begin position="22"/>
        <end position="31"/>
    </location>
</feature>
<evidence type="ECO:0000313" key="3">
    <source>
        <dbReference type="Proteomes" id="UP000799440"/>
    </source>
</evidence>
<accession>A0A6A6V006</accession>
<proteinExistence type="predicted"/>
<organism evidence="2 3">
    <name type="scientific">Sporormia fimetaria CBS 119925</name>
    <dbReference type="NCBI Taxonomy" id="1340428"/>
    <lineage>
        <taxon>Eukaryota</taxon>
        <taxon>Fungi</taxon>
        <taxon>Dikarya</taxon>
        <taxon>Ascomycota</taxon>
        <taxon>Pezizomycotina</taxon>
        <taxon>Dothideomycetes</taxon>
        <taxon>Pleosporomycetidae</taxon>
        <taxon>Pleosporales</taxon>
        <taxon>Sporormiaceae</taxon>
        <taxon>Sporormia</taxon>
    </lineage>
</organism>
<feature type="compositionally biased region" description="Low complexity" evidence="1">
    <location>
        <begin position="36"/>
        <end position="48"/>
    </location>
</feature>
<gene>
    <name evidence="2" type="ORF">M011DRAFT_471715</name>
</gene>
<dbReference type="Proteomes" id="UP000799440">
    <property type="component" value="Unassembled WGS sequence"/>
</dbReference>
<reference evidence="2" key="1">
    <citation type="journal article" date="2020" name="Stud. Mycol.">
        <title>101 Dothideomycetes genomes: a test case for predicting lifestyles and emergence of pathogens.</title>
        <authorList>
            <person name="Haridas S."/>
            <person name="Albert R."/>
            <person name="Binder M."/>
            <person name="Bloem J."/>
            <person name="Labutti K."/>
            <person name="Salamov A."/>
            <person name="Andreopoulos B."/>
            <person name="Baker S."/>
            <person name="Barry K."/>
            <person name="Bills G."/>
            <person name="Bluhm B."/>
            <person name="Cannon C."/>
            <person name="Castanera R."/>
            <person name="Culley D."/>
            <person name="Daum C."/>
            <person name="Ezra D."/>
            <person name="Gonzalez J."/>
            <person name="Henrissat B."/>
            <person name="Kuo A."/>
            <person name="Liang C."/>
            <person name="Lipzen A."/>
            <person name="Lutzoni F."/>
            <person name="Magnuson J."/>
            <person name="Mondo S."/>
            <person name="Nolan M."/>
            <person name="Ohm R."/>
            <person name="Pangilinan J."/>
            <person name="Park H.-J."/>
            <person name="Ramirez L."/>
            <person name="Alfaro M."/>
            <person name="Sun H."/>
            <person name="Tritt A."/>
            <person name="Yoshinaga Y."/>
            <person name="Zwiers L.-H."/>
            <person name="Turgeon B."/>
            <person name="Goodwin S."/>
            <person name="Spatafora J."/>
            <person name="Crous P."/>
            <person name="Grigoriev I."/>
        </authorList>
    </citation>
    <scope>NUCLEOTIDE SEQUENCE</scope>
    <source>
        <strain evidence="2">CBS 119925</strain>
    </source>
</reference>
<evidence type="ECO:0000313" key="2">
    <source>
        <dbReference type="EMBL" id="KAF2742990.1"/>
    </source>
</evidence>
<feature type="region of interest" description="Disordered" evidence="1">
    <location>
        <begin position="18"/>
        <end position="126"/>
    </location>
</feature>
<dbReference type="EMBL" id="MU006601">
    <property type="protein sequence ID" value="KAF2742990.1"/>
    <property type="molecule type" value="Genomic_DNA"/>
</dbReference>
<keyword evidence="3" id="KW-1185">Reference proteome</keyword>